<feature type="domain" description="HTH gntR-type" evidence="6">
    <location>
        <begin position="8"/>
        <end position="76"/>
    </location>
</feature>
<evidence type="ECO:0000313" key="8">
    <source>
        <dbReference type="Proteomes" id="UP001205843"/>
    </source>
</evidence>
<comment type="caution">
    <text evidence="7">The sequence shown here is derived from an EMBL/GenBank/DDBJ whole genome shotgun (WGS) entry which is preliminary data.</text>
</comment>
<dbReference type="InterPro" id="IPR004839">
    <property type="entry name" value="Aminotransferase_I/II_large"/>
</dbReference>
<keyword evidence="4 7" id="KW-0238">DNA-binding</keyword>
<dbReference type="InterPro" id="IPR051446">
    <property type="entry name" value="HTH_trans_reg/aminotransferase"/>
</dbReference>
<dbReference type="Gene3D" id="3.90.1150.10">
    <property type="entry name" value="Aspartate Aminotransferase, domain 1"/>
    <property type="match status" value="1"/>
</dbReference>
<dbReference type="EMBL" id="JALJXV010000004">
    <property type="protein sequence ID" value="MCP1674675.1"/>
    <property type="molecule type" value="Genomic_DNA"/>
</dbReference>
<dbReference type="PANTHER" id="PTHR46577:SF2">
    <property type="entry name" value="TRANSCRIPTIONAL REGULATORY PROTEIN"/>
    <property type="match status" value="1"/>
</dbReference>
<dbReference type="CDD" id="cd07377">
    <property type="entry name" value="WHTH_GntR"/>
    <property type="match status" value="1"/>
</dbReference>
<dbReference type="PROSITE" id="PS50949">
    <property type="entry name" value="HTH_GNTR"/>
    <property type="match status" value="1"/>
</dbReference>
<dbReference type="InterPro" id="IPR036388">
    <property type="entry name" value="WH-like_DNA-bd_sf"/>
</dbReference>
<dbReference type="InterPro" id="IPR015422">
    <property type="entry name" value="PyrdxlP-dep_Trfase_small"/>
</dbReference>
<keyword evidence="2" id="KW-0663">Pyridoxal phosphate</keyword>
<dbReference type="InterPro" id="IPR015424">
    <property type="entry name" value="PyrdxlP-dep_Trfase"/>
</dbReference>
<dbReference type="InterPro" id="IPR000524">
    <property type="entry name" value="Tscrpt_reg_HTH_GntR"/>
</dbReference>
<gene>
    <name evidence="7" type="ORF">J2T57_001813</name>
</gene>
<dbReference type="Proteomes" id="UP001205843">
    <property type="component" value="Unassembled WGS sequence"/>
</dbReference>
<dbReference type="SUPFAM" id="SSF46785">
    <property type="entry name" value="Winged helix' DNA-binding domain"/>
    <property type="match status" value="1"/>
</dbReference>
<reference evidence="7" key="1">
    <citation type="submission" date="2022-03" db="EMBL/GenBank/DDBJ databases">
        <title>Genomic Encyclopedia of Type Strains, Phase III (KMG-III): the genomes of soil and plant-associated and newly described type strains.</title>
        <authorList>
            <person name="Whitman W."/>
        </authorList>
    </citation>
    <scope>NUCLEOTIDE SEQUENCE</scope>
    <source>
        <strain evidence="7">ANL 6-2</strain>
    </source>
</reference>
<keyword evidence="8" id="KW-1185">Reference proteome</keyword>
<proteinExistence type="inferred from homology"/>
<evidence type="ECO:0000256" key="4">
    <source>
        <dbReference type="ARBA" id="ARBA00023125"/>
    </source>
</evidence>
<evidence type="ECO:0000259" key="6">
    <source>
        <dbReference type="PROSITE" id="PS50949"/>
    </source>
</evidence>
<dbReference type="PANTHER" id="PTHR46577">
    <property type="entry name" value="HTH-TYPE TRANSCRIPTIONAL REGULATORY PROTEIN GABR"/>
    <property type="match status" value="1"/>
</dbReference>
<dbReference type="Pfam" id="PF00155">
    <property type="entry name" value="Aminotran_1_2"/>
    <property type="match status" value="1"/>
</dbReference>
<dbReference type="InterPro" id="IPR036390">
    <property type="entry name" value="WH_DNA-bd_sf"/>
</dbReference>
<evidence type="ECO:0000256" key="3">
    <source>
        <dbReference type="ARBA" id="ARBA00023015"/>
    </source>
</evidence>
<evidence type="ECO:0000256" key="1">
    <source>
        <dbReference type="ARBA" id="ARBA00005384"/>
    </source>
</evidence>
<keyword evidence="5" id="KW-0804">Transcription</keyword>
<dbReference type="CDD" id="cd00609">
    <property type="entry name" value="AAT_like"/>
    <property type="match status" value="1"/>
</dbReference>
<organism evidence="7 8">
    <name type="scientific">Natronocella acetinitrilica</name>
    <dbReference type="NCBI Taxonomy" id="414046"/>
    <lineage>
        <taxon>Bacteria</taxon>
        <taxon>Pseudomonadati</taxon>
        <taxon>Pseudomonadota</taxon>
        <taxon>Gammaproteobacteria</taxon>
        <taxon>Chromatiales</taxon>
        <taxon>Ectothiorhodospiraceae</taxon>
        <taxon>Natronocella</taxon>
    </lineage>
</organism>
<evidence type="ECO:0000313" key="7">
    <source>
        <dbReference type="EMBL" id="MCP1674675.1"/>
    </source>
</evidence>
<dbReference type="SMART" id="SM00345">
    <property type="entry name" value="HTH_GNTR"/>
    <property type="match status" value="1"/>
</dbReference>
<dbReference type="RefSeq" id="WP_253476891.1">
    <property type="nucleotide sequence ID" value="NZ_JALJXV010000004.1"/>
</dbReference>
<dbReference type="Gene3D" id="3.40.640.10">
    <property type="entry name" value="Type I PLP-dependent aspartate aminotransferase-like (Major domain)"/>
    <property type="match status" value="1"/>
</dbReference>
<dbReference type="InterPro" id="IPR015421">
    <property type="entry name" value="PyrdxlP-dep_Trfase_major"/>
</dbReference>
<name>A0AAE3KAR0_9GAMM</name>
<dbReference type="Gene3D" id="1.10.10.10">
    <property type="entry name" value="Winged helix-like DNA-binding domain superfamily/Winged helix DNA-binding domain"/>
    <property type="match status" value="1"/>
</dbReference>
<dbReference type="Pfam" id="PF00392">
    <property type="entry name" value="GntR"/>
    <property type="match status" value="1"/>
</dbReference>
<comment type="similarity">
    <text evidence="1">In the C-terminal section; belongs to the class-I pyridoxal-phosphate-dependent aminotransferase family.</text>
</comment>
<dbReference type="AlphaFoldDB" id="A0AAE3KAR0"/>
<dbReference type="SUPFAM" id="SSF53383">
    <property type="entry name" value="PLP-dependent transferases"/>
    <property type="match status" value="1"/>
</dbReference>
<protein>
    <submittedName>
        <fullName evidence="7">DNA-binding transcriptional MocR family regulator</fullName>
    </submittedName>
</protein>
<dbReference type="GO" id="GO:0003677">
    <property type="term" value="F:DNA binding"/>
    <property type="evidence" value="ECO:0007669"/>
    <property type="project" value="UniProtKB-KW"/>
</dbReference>
<evidence type="ECO:0000256" key="5">
    <source>
        <dbReference type="ARBA" id="ARBA00023163"/>
    </source>
</evidence>
<sequence length="483" mass="53006">MTPPDRHRTRYQHLTDTLSERMDDGVYQAGQRLPGVRRLAREFSVSVSTVLRAMEQLESFGRVEARPRSGYYVRASRKRSLPAPQADITPSPQAIDGQDRVLQLLRGGQSEGMLSLAAAMPDAQQLPLRLVNKALVSAARRRGPDDALYDFPPGHAPLRQAIARRMHLNGCPVDPADIVITGGCQQALGLALQSVCAPGDLVAVESPTYYGLLQVLEAHRLKALEIPSHPETGLSLEALRMALDNWPIRACVLVPSYSNPTGSCMPESHRQRLVSMAGSHNFTIVEDDVYGDLAHDGSRALPVRAFDQADRVVYCNSFSKTLAPDLRVGWVSSPRLSERLCQLQFAGQLAAPGLAQRALTELLQGGGIDRHLRRVRASYMTNISRAVHLVDQYFPAGTEVTNPAGGYVIWVRVPGLDSEAFQRHAANAGVLIAPGTLFSTGRRYADCCRINCSRPWGTDMDTAIRLLGHLAREPHHQKNEELS</sequence>
<evidence type="ECO:0000256" key="2">
    <source>
        <dbReference type="ARBA" id="ARBA00022898"/>
    </source>
</evidence>
<dbReference type="GO" id="GO:0003700">
    <property type="term" value="F:DNA-binding transcription factor activity"/>
    <property type="evidence" value="ECO:0007669"/>
    <property type="project" value="InterPro"/>
</dbReference>
<dbReference type="GO" id="GO:0030170">
    <property type="term" value="F:pyridoxal phosphate binding"/>
    <property type="evidence" value="ECO:0007669"/>
    <property type="project" value="InterPro"/>
</dbReference>
<accession>A0AAE3KAR0</accession>
<keyword evidence="3" id="KW-0805">Transcription regulation</keyword>